<gene>
    <name evidence="2" type="ORF">AOQ84DRAFT_138915</name>
</gene>
<evidence type="ECO:0000256" key="1">
    <source>
        <dbReference type="SAM" id="MobiDB-lite"/>
    </source>
</evidence>
<dbReference type="Proteomes" id="UP000250140">
    <property type="component" value="Unassembled WGS sequence"/>
</dbReference>
<keyword evidence="3" id="KW-1185">Reference proteome</keyword>
<sequence length="78" mass="8788">MRKKGKPATGQSSRRHRAAAVPTPPSPPPLPTPPLEPNLHYLQRRMSTERTIRPSDHPHISQVHSFDTSTSTTHHTWP</sequence>
<evidence type="ECO:0000313" key="2">
    <source>
        <dbReference type="EMBL" id="OCL12780.1"/>
    </source>
</evidence>
<dbReference type="AlphaFoldDB" id="A0A8E2F9J5"/>
<feature type="compositionally biased region" description="Low complexity" evidence="1">
    <location>
        <begin position="68"/>
        <end position="78"/>
    </location>
</feature>
<name>A0A8E2F9J5_9PEZI</name>
<feature type="compositionally biased region" description="Pro residues" evidence="1">
    <location>
        <begin position="22"/>
        <end position="36"/>
    </location>
</feature>
<protein>
    <submittedName>
        <fullName evidence="2">Uncharacterized protein</fullName>
    </submittedName>
</protein>
<feature type="compositionally biased region" description="Basic and acidic residues" evidence="1">
    <location>
        <begin position="46"/>
        <end position="59"/>
    </location>
</feature>
<dbReference type="EMBL" id="KV748832">
    <property type="protein sequence ID" value="OCL12780.1"/>
    <property type="molecule type" value="Genomic_DNA"/>
</dbReference>
<reference evidence="2 3" key="1">
    <citation type="journal article" date="2016" name="Nat. Commun.">
        <title>Ectomycorrhizal ecology is imprinted in the genome of the dominant symbiotic fungus Cenococcum geophilum.</title>
        <authorList>
            <consortium name="DOE Joint Genome Institute"/>
            <person name="Peter M."/>
            <person name="Kohler A."/>
            <person name="Ohm R.A."/>
            <person name="Kuo A."/>
            <person name="Krutzmann J."/>
            <person name="Morin E."/>
            <person name="Arend M."/>
            <person name="Barry K.W."/>
            <person name="Binder M."/>
            <person name="Choi C."/>
            <person name="Clum A."/>
            <person name="Copeland A."/>
            <person name="Grisel N."/>
            <person name="Haridas S."/>
            <person name="Kipfer T."/>
            <person name="LaButti K."/>
            <person name="Lindquist E."/>
            <person name="Lipzen A."/>
            <person name="Maire R."/>
            <person name="Meier B."/>
            <person name="Mihaltcheva S."/>
            <person name="Molinier V."/>
            <person name="Murat C."/>
            <person name="Poggeler S."/>
            <person name="Quandt C.A."/>
            <person name="Sperisen C."/>
            <person name="Tritt A."/>
            <person name="Tisserant E."/>
            <person name="Crous P.W."/>
            <person name="Henrissat B."/>
            <person name="Nehls U."/>
            <person name="Egli S."/>
            <person name="Spatafora J.W."/>
            <person name="Grigoriev I.V."/>
            <person name="Martin F.M."/>
        </authorList>
    </citation>
    <scope>NUCLEOTIDE SEQUENCE [LARGE SCALE GENOMIC DNA]</scope>
    <source>
        <strain evidence="2 3">CBS 207.34</strain>
    </source>
</reference>
<evidence type="ECO:0000313" key="3">
    <source>
        <dbReference type="Proteomes" id="UP000250140"/>
    </source>
</evidence>
<accession>A0A8E2F9J5</accession>
<organism evidence="2 3">
    <name type="scientific">Glonium stellatum</name>
    <dbReference type="NCBI Taxonomy" id="574774"/>
    <lineage>
        <taxon>Eukaryota</taxon>
        <taxon>Fungi</taxon>
        <taxon>Dikarya</taxon>
        <taxon>Ascomycota</taxon>
        <taxon>Pezizomycotina</taxon>
        <taxon>Dothideomycetes</taxon>
        <taxon>Pleosporomycetidae</taxon>
        <taxon>Gloniales</taxon>
        <taxon>Gloniaceae</taxon>
        <taxon>Glonium</taxon>
    </lineage>
</organism>
<proteinExistence type="predicted"/>
<feature type="region of interest" description="Disordered" evidence="1">
    <location>
        <begin position="1"/>
        <end position="78"/>
    </location>
</feature>